<reference evidence="1" key="1">
    <citation type="journal article" date="2015" name="Nature">
        <title>Complex archaea that bridge the gap between prokaryotes and eukaryotes.</title>
        <authorList>
            <person name="Spang A."/>
            <person name="Saw J.H."/>
            <person name="Jorgensen S.L."/>
            <person name="Zaremba-Niedzwiedzka K."/>
            <person name="Martijn J."/>
            <person name="Lind A.E."/>
            <person name="van Eijk R."/>
            <person name="Schleper C."/>
            <person name="Guy L."/>
            <person name="Ettema T.J."/>
        </authorList>
    </citation>
    <scope>NUCLEOTIDE SEQUENCE</scope>
</reference>
<name>A0A0F9ALC8_9ZZZZ</name>
<feature type="non-terminal residue" evidence="1">
    <location>
        <position position="1"/>
    </location>
</feature>
<gene>
    <name evidence="1" type="ORF">LCGC14_2556260</name>
</gene>
<feature type="non-terminal residue" evidence="1">
    <location>
        <position position="479"/>
    </location>
</feature>
<protein>
    <submittedName>
        <fullName evidence="1">Uncharacterized protein</fullName>
    </submittedName>
</protein>
<proteinExistence type="predicted"/>
<evidence type="ECO:0000313" key="1">
    <source>
        <dbReference type="EMBL" id="KKL10394.1"/>
    </source>
</evidence>
<dbReference type="EMBL" id="LAZR01042079">
    <property type="protein sequence ID" value="KKL10394.1"/>
    <property type="molecule type" value="Genomic_DNA"/>
</dbReference>
<sequence length="479" mass="53014">ESAFTNRLAEKVGEFVTPGGLIIKGMTSQGAKLLAKNPDAAGLIKSMFVQAAKNPIKTQFYEAGLGITAATAGELVATNIREGGNPAEMEKIGWARFGAEMIAVFGVTIFQRLGAKLVDIARSKLVLTPAAQRLAAEIKFGELLNEVMEADPVVLRNIRRAEELEKVTGIKFTMDEVFQNPDIQAAVNSIIKTGSDLSQTRYLRMLESSRERVNQLIIELEPVMFKSDNLKVSLSNFMAKKFDEVDSRVLAAERRAVEEADLLHPQRTPESIGQSGMEQMRILEEEAQEGAEALLRPLIGETPVPVNHIKLSMRLAKHDPRFATKNVAREAEGLAPIGLAGREFGDIPEVILQVAKENFGDGVNKVDIASLMEWRRLVGKHERLAGIAGDVDTLVRLDFLRKGVDRQFAAASRGSRVGKAATTIKEFNKQWTAFKARFDKAYERLGIQKDLTSMYKFAPEDFWRKFIRPESAKQASESV</sequence>
<dbReference type="AlphaFoldDB" id="A0A0F9ALC8"/>
<comment type="caution">
    <text evidence="1">The sequence shown here is derived from an EMBL/GenBank/DDBJ whole genome shotgun (WGS) entry which is preliminary data.</text>
</comment>
<accession>A0A0F9ALC8</accession>
<organism evidence="1">
    <name type="scientific">marine sediment metagenome</name>
    <dbReference type="NCBI Taxonomy" id="412755"/>
    <lineage>
        <taxon>unclassified sequences</taxon>
        <taxon>metagenomes</taxon>
        <taxon>ecological metagenomes</taxon>
    </lineage>
</organism>